<feature type="domain" description="HTH luxR-type" evidence="5">
    <location>
        <begin position="4"/>
        <end position="69"/>
    </location>
</feature>
<dbReference type="PANTHER" id="PTHR44688:SF16">
    <property type="entry name" value="DNA-BINDING TRANSCRIPTIONAL ACTIVATOR DEVR_DOSR"/>
    <property type="match status" value="1"/>
</dbReference>
<comment type="caution">
    <text evidence="6">The sequence shown here is derived from an EMBL/GenBank/DDBJ whole genome shotgun (WGS) entry which is preliminary data.</text>
</comment>
<proteinExistence type="predicted"/>
<dbReference type="Pfam" id="PF00196">
    <property type="entry name" value="GerE"/>
    <property type="match status" value="1"/>
</dbReference>
<dbReference type="SMART" id="SM00421">
    <property type="entry name" value="HTH_LUXR"/>
    <property type="match status" value="1"/>
</dbReference>
<dbReference type="AlphaFoldDB" id="A0A1X3F6J5"/>
<dbReference type="GO" id="GO:0003677">
    <property type="term" value="F:DNA binding"/>
    <property type="evidence" value="ECO:0007669"/>
    <property type="project" value="UniProtKB-KW"/>
</dbReference>
<dbReference type="CDD" id="cd06170">
    <property type="entry name" value="LuxR_C_like"/>
    <property type="match status" value="1"/>
</dbReference>
<evidence type="ECO:0000256" key="4">
    <source>
        <dbReference type="SAM" id="MobiDB-lite"/>
    </source>
</evidence>
<dbReference type="Gene3D" id="1.10.10.10">
    <property type="entry name" value="Winged helix-like DNA-binding domain superfamily/Winged helix DNA-binding domain"/>
    <property type="match status" value="1"/>
</dbReference>
<feature type="region of interest" description="Disordered" evidence="4">
    <location>
        <begin position="76"/>
        <end position="105"/>
    </location>
</feature>
<dbReference type="PRINTS" id="PR00038">
    <property type="entry name" value="HTHLUXR"/>
</dbReference>
<sequence>MSRDPKHSITPTPRERDLMMLIARGMQNKNIAYELKISENTVRAHIGNIMRKYRLQNRTQIAIIFALRAAPPSLRRNLANGGRNSTTAAPAKAVAQNTPVPTAPD</sequence>
<dbReference type="EMBL" id="NAFI01000183">
    <property type="protein sequence ID" value="OSJ05157.1"/>
    <property type="molecule type" value="Genomic_DNA"/>
</dbReference>
<dbReference type="OrthoDB" id="7272316at2"/>
<organism evidence="6 7">
    <name type="scientific">Bradyrhizobium canariense</name>
    <dbReference type="NCBI Taxonomy" id="255045"/>
    <lineage>
        <taxon>Bacteria</taxon>
        <taxon>Pseudomonadati</taxon>
        <taxon>Pseudomonadota</taxon>
        <taxon>Alphaproteobacteria</taxon>
        <taxon>Hyphomicrobiales</taxon>
        <taxon>Nitrobacteraceae</taxon>
        <taxon>Bradyrhizobium</taxon>
    </lineage>
</organism>
<gene>
    <name evidence="6" type="ORF">BSZ18_26985</name>
</gene>
<dbReference type="SUPFAM" id="SSF46894">
    <property type="entry name" value="C-terminal effector domain of the bipartite response regulators"/>
    <property type="match status" value="1"/>
</dbReference>
<evidence type="ECO:0000256" key="3">
    <source>
        <dbReference type="ARBA" id="ARBA00023163"/>
    </source>
</evidence>
<keyword evidence="2" id="KW-0238">DNA-binding</keyword>
<evidence type="ECO:0000256" key="1">
    <source>
        <dbReference type="ARBA" id="ARBA00023015"/>
    </source>
</evidence>
<feature type="compositionally biased region" description="Polar residues" evidence="4">
    <location>
        <begin position="95"/>
        <end position="105"/>
    </location>
</feature>
<dbReference type="RefSeq" id="WP_085351323.1">
    <property type="nucleotide sequence ID" value="NZ_NAEX01000180.1"/>
</dbReference>
<dbReference type="PROSITE" id="PS00622">
    <property type="entry name" value="HTH_LUXR_1"/>
    <property type="match status" value="1"/>
</dbReference>
<evidence type="ECO:0000259" key="5">
    <source>
        <dbReference type="PROSITE" id="PS50043"/>
    </source>
</evidence>
<evidence type="ECO:0000313" key="6">
    <source>
        <dbReference type="EMBL" id="OSJ05157.1"/>
    </source>
</evidence>
<reference evidence="6 7" key="1">
    <citation type="submission" date="2017-03" db="EMBL/GenBank/DDBJ databases">
        <title>Whole genome sequences of fourteen strains of Bradyrhizobium canariense and one strain of Bradyrhizobium japonicum isolated from Lupinus (Papilionoideae: Genisteae) species in Algeria.</title>
        <authorList>
            <person name="Crovadore J."/>
            <person name="Chekireb D."/>
            <person name="Brachmann A."/>
            <person name="Chablais R."/>
            <person name="Cochard B."/>
            <person name="Lefort F."/>
        </authorList>
    </citation>
    <scope>NUCLEOTIDE SEQUENCE [LARGE SCALE GENOMIC DNA]</scope>
    <source>
        <strain evidence="6 7">UBMA195</strain>
    </source>
</reference>
<accession>A0A1X3F6J5</accession>
<evidence type="ECO:0000313" key="7">
    <source>
        <dbReference type="Proteomes" id="UP000193553"/>
    </source>
</evidence>
<keyword evidence="1" id="KW-0805">Transcription regulation</keyword>
<dbReference type="InterPro" id="IPR016032">
    <property type="entry name" value="Sig_transdc_resp-reg_C-effctor"/>
</dbReference>
<dbReference type="InterPro" id="IPR036388">
    <property type="entry name" value="WH-like_DNA-bd_sf"/>
</dbReference>
<evidence type="ECO:0000256" key="2">
    <source>
        <dbReference type="ARBA" id="ARBA00023125"/>
    </source>
</evidence>
<dbReference type="Proteomes" id="UP000193553">
    <property type="component" value="Unassembled WGS sequence"/>
</dbReference>
<dbReference type="PANTHER" id="PTHR44688">
    <property type="entry name" value="DNA-BINDING TRANSCRIPTIONAL ACTIVATOR DEVR_DOSR"/>
    <property type="match status" value="1"/>
</dbReference>
<dbReference type="PROSITE" id="PS50043">
    <property type="entry name" value="HTH_LUXR_2"/>
    <property type="match status" value="1"/>
</dbReference>
<dbReference type="InterPro" id="IPR000792">
    <property type="entry name" value="Tscrpt_reg_LuxR_C"/>
</dbReference>
<protein>
    <submittedName>
        <fullName evidence="6">Helix-turn-helix transcriptional regulator</fullName>
    </submittedName>
</protein>
<name>A0A1X3F6J5_9BRAD</name>
<dbReference type="GO" id="GO:0006355">
    <property type="term" value="P:regulation of DNA-templated transcription"/>
    <property type="evidence" value="ECO:0007669"/>
    <property type="project" value="InterPro"/>
</dbReference>
<keyword evidence="3" id="KW-0804">Transcription</keyword>